<protein>
    <submittedName>
        <fullName evidence="2">Uncharacterized protein</fullName>
    </submittedName>
</protein>
<name>A0A835UXD8_VANPL</name>
<feature type="region of interest" description="Disordered" evidence="1">
    <location>
        <begin position="431"/>
        <end position="489"/>
    </location>
</feature>
<dbReference type="EMBL" id="JADCNL010000006">
    <property type="protein sequence ID" value="KAG0477338.1"/>
    <property type="molecule type" value="Genomic_DNA"/>
</dbReference>
<gene>
    <name evidence="2" type="ORF">HPP92_014179</name>
</gene>
<feature type="region of interest" description="Disordered" evidence="1">
    <location>
        <begin position="119"/>
        <end position="141"/>
    </location>
</feature>
<evidence type="ECO:0000313" key="2">
    <source>
        <dbReference type="EMBL" id="KAG0477338.1"/>
    </source>
</evidence>
<dbReference type="InterPro" id="IPR051831">
    <property type="entry name" value="Bromodomain_contain_prot"/>
</dbReference>
<dbReference type="Proteomes" id="UP000636800">
    <property type="component" value="Chromosome 6"/>
</dbReference>
<feature type="compositionally biased region" description="Polar residues" evidence="1">
    <location>
        <begin position="130"/>
        <end position="141"/>
    </location>
</feature>
<feature type="compositionally biased region" description="Polar residues" evidence="1">
    <location>
        <begin position="203"/>
        <end position="222"/>
    </location>
</feature>
<accession>A0A835UXD8</accession>
<feature type="compositionally biased region" description="Polar residues" evidence="1">
    <location>
        <begin position="431"/>
        <end position="447"/>
    </location>
</feature>
<feature type="region of interest" description="Disordered" evidence="1">
    <location>
        <begin position="200"/>
        <end position="225"/>
    </location>
</feature>
<dbReference type="OrthoDB" id="691764at2759"/>
<reference evidence="2 3" key="1">
    <citation type="journal article" date="2020" name="Nat. Food">
        <title>A phased Vanilla planifolia genome enables genetic improvement of flavour and production.</title>
        <authorList>
            <person name="Hasing T."/>
            <person name="Tang H."/>
            <person name="Brym M."/>
            <person name="Khazi F."/>
            <person name="Huang T."/>
            <person name="Chambers A.H."/>
        </authorList>
    </citation>
    <scope>NUCLEOTIDE SEQUENCE [LARGE SCALE GENOMIC DNA]</scope>
    <source>
        <tissue evidence="2">Leaf</tissue>
    </source>
</reference>
<feature type="compositionally biased region" description="Polar residues" evidence="1">
    <location>
        <begin position="468"/>
        <end position="483"/>
    </location>
</feature>
<dbReference type="PANTHER" id="PTHR22881:SF42">
    <property type="entry name" value="DNA-BINDING BROMODOMAIN-CONTAINING PROTEIN"/>
    <property type="match status" value="1"/>
</dbReference>
<comment type="caution">
    <text evidence="2">The sequence shown here is derived from an EMBL/GenBank/DDBJ whole genome shotgun (WGS) entry which is preliminary data.</text>
</comment>
<evidence type="ECO:0000256" key="1">
    <source>
        <dbReference type="SAM" id="MobiDB-lite"/>
    </source>
</evidence>
<dbReference type="AlphaFoldDB" id="A0A835UXD8"/>
<organism evidence="2 3">
    <name type="scientific">Vanilla planifolia</name>
    <name type="common">Vanilla</name>
    <dbReference type="NCBI Taxonomy" id="51239"/>
    <lineage>
        <taxon>Eukaryota</taxon>
        <taxon>Viridiplantae</taxon>
        <taxon>Streptophyta</taxon>
        <taxon>Embryophyta</taxon>
        <taxon>Tracheophyta</taxon>
        <taxon>Spermatophyta</taxon>
        <taxon>Magnoliopsida</taxon>
        <taxon>Liliopsida</taxon>
        <taxon>Asparagales</taxon>
        <taxon>Orchidaceae</taxon>
        <taxon>Vanilloideae</taxon>
        <taxon>Vanilleae</taxon>
        <taxon>Vanilla</taxon>
    </lineage>
</organism>
<proteinExistence type="predicted"/>
<evidence type="ECO:0000313" key="3">
    <source>
        <dbReference type="Proteomes" id="UP000636800"/>
    </source>
</evidence>
<keyword evidence="3" id="KW-1185">Reference proteome</keyword>
<sequence>MVSQKIEKALPPGIKYGPGWVGEYEPLPRPFLSLENCNKQHIGKTISDLRPATKDKVIELKSNAGQNPISTKKQHELKKQLICGIPRKASVPIESTSCRNSMEQKLSFLGADSTVPLRINGTGHEKHSNDSNNLNSGFSNPVNSANCSVASVRVKEESHSEETTERSHVVFCANGKTQRSAEKGLHRKKNHEKRESNIAKAFTKSSQQGVVNNPSSNGSHSNLPGIVLREGNDLQTKNQKELPTASFQTQNNILGMAIGGLSNGIRPNNHFAFSSSHQARVNYGLGLVNNRDQASIDPFRLVGFSGKITNQENISSSDVNGMSYLEKPIPIVSSLARENYGPATSNASKAWISAGTAVQWKSVDSKSSSGEPITSPPFCNNSTWKPTTSIQVNGDSVVRPGNLPIQVFDEASNVKNRGLVIFPQLITTDVSKNQSHPPWQLLSPQPRSKQRDNLPPDLNIGYQPPGSPVQQPSANLAMDSQQPDLALQL</sequence>
<dbReference type="PANTHER" id="PTHR22881">
    <property type="entry name" value="BROMODOMAIN CONTAINING PROTEIN"/>
    <property type="match status" value="1"/>
</dbReference>